<comment type="similarity">
    <text evidence="1">Belongs to the zeta toxin family.</text>
</comment>
<evidence type="ECO:0000256" key="5">
    <source>
        <dbReference type="ARBA" id="ARBA00032897"/>
    </source>
</evidence>
<evidence type="ECO:0000313" key="9">
    <source>
        <dbReference type="Proteomes" id="UP000320791"/>
    </source>
</evidence>
<dbReference type="RefSeq" id="WP_186750317.1">
    <property type="nucleotide sequence ID" value="NZ_VOHM01000021.1"/>
</dbReference>
<gene>
    <name evidence="8" type="ORF">FRX94_09310</name>
</gene>
<dbReference type="GO" id="GO:0016301">
    <property type="term" value="F:kinase activity"/>
    <property type="evidence" value="ECO:0007669"/>
    <property type="project" value="InterPro"/>
</dbReference>
<evidence type="ECO:0000256" key="2">
    <source>
        <dbReference type="ARBA" id="ARBA00011963"/>
    </source>
</evidence>
<dbReference type="EC" id="2.7.1.176" evidence="2"/>
<keyword evidence="4" id="KW-0067">ATP-binding</keyword>
<comment type="catalytic activity">
    <reaction evidence="6">
        <text>UDP-N-acetyl-alpha-D-glucosamine + ATP = UDP-N-acetyl-alpha-D-glucosamine 3'-phosphate + ADP + H(+)</text>
        <dbReference type="Rhea" id="RHEA:32671"/>
        <dbReference type="ChEBI" id="CHEBI:15378"/>
        <dbReference type="ChEBI" id="CHEBI:30616"/>
        <dbReference type="ChEBI" id="CHEBI:57705"/>
        <dbReference type="ChEBI" id="CHEBI:64353"/>
        <dbReference type="ChEBI" id="CHEBI:456216"/>
        <dbReference type="EC" id="2.7.1.176"/>
    </reaction>
</comment>
<reference evidence="8 9" key="1">
    <citation type="submission" date="2019-08" db="EMBL/GenBank/DDBJ databases">
        <authorList>
            <person name="Lei W."/>
        </authorList>
    </citation>
    <scope>NUCLEOTIDE SEQUENCE [LARGE SCALE GENOMIC DNA]</scope>
    <source>
        <strain evidence="8 9">CCUG 58627</strain>
    </source>
</reference>
<evidence type="ECO:0000256" key="1">
    <source>
        <dbReference type="ARBA" id="ARBA00009104"/>
    </source>
</evidence>
<evidence type="ECO:0000256" key="3">
    <source>
        <dbReference type="ARBA" id="ARBA00022741"/>
    </source>
</evidence>
<evidence type="ECO:0000313" key="8">
    <source>
        <dbReference type="EMBL" id="TWT23963.1"/>
    </source>
</evidence>
<evidence type="ECO:0000256" key="4">
    <source>
        <dbReference type="ARBA" id="ARBA00022840"/>
    </source>
</evidence>
<dbReference type="Pfam" id="PF06414">
    <property type="entry name" value="Zeta_toxin"/>
    <property type="match status" value="1"/>
</dbReference>
<feature type="domain" description="Zeta toxin" evidence="7">
    <location>
        <begin position="36"/>
        <end position="213"/>
    </location>
</feature>
<dbReference type="GO" id="GO:0005524">
    <property type="term" value="F:ATP binding"/>
    <property type="evidence" value="ECO:0007669"/>
    <property type="project" value="UniProtKB-KW"/>
</dbReference>
<dbReference type="Gene3D" id="3.40.50.300">
    <property type="entry name" value="P-loop containing nucleotide triphosphate hydrolases"/>
    <property type="match status" value="1"/>
</dbReference>
<name>A0A5C5UE80_9CORY</name>
<accession>A0A5C5UE80</accession>
<keyword evidence="9" id="KW-1185">Reference proteome</keyword>
<comment type="caution">
    <text evidence="8">The sequence shown here is derived from an EMBL/GenBank/DDBJ whole genome shotgun (WGS) entry which is preliminary data.</text>
</comment>
<protein>
    <recommendedName>
        <fullName evidence="5">UDP-N-acetylglucosamine kinase</fullName>
        <ecNumber evidence="2">2.7.1.176</ecNumber>
    </recommendedName>
    <alternativeName>
        <fullName evidence="5">UDP-N-acetylglucosamine kinase</fullName>
    </alternativeName>
</protein>
<dbReference type="Proteomes" id="UP000320791">
    <property type="component" value="Unassembled WGS sequence"/>
</dbReference>
<dbReference type="EMBL" id="VOHM01000021">
    <property type="protein sequence ID" value="TWT23963.1"/>
    <property type="molecule type" value="Genomic_DNA"/>
</dbReference>
<dbReference type="InterPro" id="IPR010488">
    <property type="entry name" value="Zeta_toxin_domain"/>
</dbReference>
<evidence type="ECO:0000259" key="7">
    <source>
        <dbReference type="Pfam" id="PF06414"/>
    </source>
</evidence>
<evidence type="ECO:0000256" key="6">
    <source>
        <dbReference type="ARBA" id="ARBA00048178"/>
    </source>
</evidence>
<keyword evidence="3" id="KW-0547">Nucleotide-binding</keyword>
<proteinExistence type="inferred from homology"/>
<sequence length="307" mass="33840">MAKPVNELTAADFPVAESDMVRIGERLIRHFVHNQPPVAHPNVVFIGGQPGSGKSMLVEHYRRALGGAVVVDSDILRQLHPAIVEIARVAPLRFDVLTNGPVGAWCNNIIASARSHRCNVIIENTFASPETILTEAQRFAESGYVVGFLCLAVPSSVSRLGIVNRFRQAARAGGKLPRWTTESAHTGALLGLTGSVEQFVAAHLGGVVVTDRHLAHRYRITHTEDVTDTLQEVRDAFFEDVMCVHQWAASYQACVSFLLDRGLVTNYTARLLYNLAWDAEALRPVGLQLPPRHTEFRRRISRALIEG</sequence>
<dbReference type="InterPro" id="IPR027417">
    <property type="entry name" value="P-loop_NTPase"/>
</dbReference>
<organism evidence="8 9">
    <name type="scientific">Corynebacterium canis</name>
    <dbReference type="NCBI Taxonomy" id="679663"/>
    <lineage>
        <taxon>Bacteria</taxon>
        <taxon>Bacillati</taxon>
        <taxon>Actinomycetota</taxon>
        <taxon>Actinomycetes</taxon>
        <taxon>Mycobacteriales</taxon>
        <taxon>Corynebacteriaceae</taxon>
        <taxon>Corynebacterium</taxon>
    </lineage>
</organism>
<dbReference type="AlphaFoldDB" id="A0A5C5UE80"/>
<dbReference type="SUPFAM" id="SSF52540">
    <property type="entry name" value="P-loop containing nucleoside triphosphate hydrolases"/>
    <property type="match status" value="1"/>
</dbReference>